<feature type="compositionally biased region" description="Polar residues" evidence="1">
    <location>
        <begin position="132"/>
        <end position="144"/>
    </location>
</feature>
<dbReference type="InterPro" id="IPR046521">
    <property type="entry name" value="DUF6698"/>
</dbReference>
<feature type="compositionally biased region" description="Low complexity" evidence="1">
    <location>
        <begin position="90"/>
        <end position="107"/>
    </location>
</feature>
<gene>
    <name evidence="2" type="ORF">QCA50_000869</name>
</gene>
<dbReference type="EMBL" id="JASBNA010000001">
    <property type="protein sequence ID" value="KAK7696216.1"/>
    <property type="molecule type" value="Genomic_DNA"/>
</dbReference>
<dbReference type="Pfam" id="PF20414">
    <property type="entry name" value="DUF6698"/>
    <property type="match status" value="1"/>
</dbReference>
<protein>
    <submittedName>
        <fullName evidence="2">Uncharacterized protein</fullName>
    </submittedName>
</protein>
<comment type="caution">
    <text evidence="2">The sequence shown here is derived from an EMBL/GenBank/DDBJ whole genome shotgun (WGS) entry which is preliminary data.</text>
</comment>
<proteinExistence type="predicted"/>
<keyword evidence="3" id="KW-1185">Reference proteome</keyword>
<organism evidence="2 3">
    <name type="scientific">Cerrena zonata</name>
    <dbReference type="NCBI Taxonomy" id="2478898"/>
    <lineage>
        <taxon>Eukaryota</taxon>
        <taxon>Fungi</taxon>
        <taxon>Dikarya</taxon>
        <taxon>Basidiomycota</taxon>
        <taxon>Agaricomycotina</taxon>
        <taxon>Agaricomycetes</taxon>
        <taxon>Polyporales</taxon>
        <taxon>Cerrenaceae</taxon>
        <taxon>Cerrena</taxon>
    </lineage>
</organism>
<feature type="compositionally biased region" description="Polar residues" evidence="1">
    <location>
        <begin position="108"/>
        <end position="122"/>
    </location>
</feature>
<name>A0AAW0GRU2_9APHY</name>
<accession>A0AAW0GRU2</accession>
<feature type="compositionally biased region" description="Polar residues" evidence="1">
    <location>
        <begin position="40"/>
        <end position="51"/>
    </location>
</feature>
<reference evidence="2 3" key="1">
    <citation type="submission" date="2022-09" db="EMBL/GenBank/DDBJ databases">
        <authorList>
            <person name="Palmer J.M."/>
        </authorList>
    </citation>
    <scope>NUCLEOTIDE SEQUENCE [LARGE SCALE GENOMIC DNA]</scope>
    <source>
        <strain evidence="2 3">DSM 7382</strain>
    </source>
</reference>
<evidence type="ECO:0000256" key="1">
    <source>
        <dbReference type="SAM" id="MobiDB-lite"/>
    </source>
</evidence>
<dbReference type="AlphaFoldDB" id="A0AAW0GRU2"/>
<sequence>MRTPSINPPAARKASTRKNIPLGSKTPLGHPSSTGRRKSTPNATTHGSELQPSTPRPPATPRPVPVNSRVPQPERLDHVRHTPVPYGYGASTPAHSSSTTAPQPTSTGLESSVPSSNRNNGFEMTEDEDNNIDPNLDNNVSPNEAQDGGDCLIDEEDGEGEEGEASEIDSPFSDLSKEDISHYARIFARLGGVFSAVGDIAETGNSWESDCRKWVSRRNRLHANMSELDSEASAPSDDDDDDPRDLSLYKNEFRHKLEGWLILCNIVPNFREGVRHYVARGHSVKRLGLCTALQKGIGVCHGNDTSDIKQNCIKYVNLGFERIDPPLPTDDEESKKFRGWAHPTLAAMLLPLKYAITDDNINSATTRDGKVETHHDIFPRWLYPHDQVYVPKDENEGLFKGYFLIRVLRNLYTGYRSVRNGPDKISKRSRAQNAAQRMGVSELTVRMIAYGCCQAQFAINNQGRWDESYYDFDLKDFYWNVVELLSTGDEGAKAVAFLNNQVFGVAVPEHARLSGSERLLAQRTQVV</sequence>
<feature type="compositionally biased region" description="Pro residues" evidence="1">
    <location>
        <begin position="54"/>
        <end position="64"/>
    </location>
</feature>
<dbReference type="Proteomes" id="UP001385951">
    <property type="component" value="Unassembled WGS sequence"/>
</dbReference>
<feature type="compositionally biased region" description="Acidic residues" evidence="1">
    <location>
        <begin position="152"/>
        <end position="167"/>
    </location>
</feature>
<feature type="region of interest" description="Disordered" evidence="1">
    <location>
        <begin position="1"/>
        <end position="174"/>
    </location>
</feature>
<evidence type="ECO:0000313" key="2">
    <source>
        <dbReference type="EMBL" id="KAK7696216.1"/>
    </source>
</evidence>
<evidence type="ECO:0000313" key="3">
    <source>
        <dbReference type="Proteomes" id="UP001385951"/>
    </source>
</evidence>